<evidence type="ECO:0000313" key="1">
    <source>
        <dbReference type="EMBL" id="GBL77775.1"/>
    </source>
</evidence>
<comment type="caution">
    <text evidence="1">The sequence shown here is derived from an EMBL/GenBank/DDBJ whole genome shotgun (WGS) entry which is preliminary data.</text>
</comment>
<dbReference type="AlphaFoldDB" id="A0A4Y2AEW9"/>
<sequence length="148" mass="17231">MRKFGLSADSSAPTGQLLSVIAEVMVRDMRTRLPRILTSYHLSACLVARSEVEKKMVLVYLLFRYILNIDDKFHSTERPSEGKYLPFKIVLFVRVLNTTFETRFLHSATALHFFENFTVKTEIKHNKISFYAVHIEISYSFTNWSKTS</sequence>
<name>A0A4Y2AEW9_ARAVE</name>
<reference evidence="1 2" key="1">
    <citation type="journal article" date="2019" name="Sci. Rep.">
        <title>Orb-weaving spider Araneus ventricosus genome elucidates the spidroin gene catalogue.</title>
        <authorList>
            <person name="Kono N."/>
            <person name="Nakamura H."/>
            <person name="Ohtoshi R."/>
            <person name="Moran D.A.P."/>
            <person name="Shinohara A."/>
            <person name="Yoshida Y."/>
            <person name="Fujiwara M."/>
            <person name="Mori M."/>
            <person name="Tomita M."/>
            <person name="Arakawa K."/>
        </authorList>
    </citation>
    <scope>NUCLEOTIDE SEQUENCE [LARGE SCALE GENOMIC DNA]</scope>
</reference>
<proteinExistence type="predicted"/>
<protein>
    <submittedName>
        <fullName evidence="1">Uncharacterized protein</fullName>
    </submittedName>
</protein>
<dbReference type="Proteomes" id="UP000499080">
    <property type="component" value="Unassembled WGS sequence"/>
</dbReference>
<organism evidence="1 2">
    <name type="scientific">Araneus ventricosus</name>
    <name type="common">Orbweaver spider</name>
    <name type="synonym">Epeira ventricosa</name>
    <dbReference type="NCBI Taxonomy" id="182803"/>
    <lineage>
        <taxon>Eukaryota</taxon>
        <taxon>Metazoa</taxon>
        <taxon>Ecdysozoa</taxon>
        <taxon>Arthropoda</taxon>
        <taxon>Chelicerata</taxon>
        <taxon>Arachnida</taxon>
        <taxon>Araneae</taxon>
        <taxon>Araneomorphae</taxon>
        <taxon>Entelegynae</taxon>
        <taxon>Araneoidea</taxon>
        <taxon>Araneidae</taxon>
        <taxon>Araneus</taxon>
    </lineage>
</organism>
<accession>A0A4Y2AEW9</accession>
<evidence type="ECO:0000313" key="2">
    <source>
        <dbReference type="Proteomes" id="UP000499080"/>
    </source>
</evidence>
<gene>
    <name evidence="1" type="ORF">AVEN_152983_1</name>
</gene>
<dbReference type="EMBL" id="BGPR01000013">
    <property type="protein sequence ID" value="GBL77775.1"/>
    <property type="molecule type" value="Genomic_DNA"/>
</dbReference>
<keyword evidence="2" id="KW-1185">Reference proteome</keyword>